<dbReference type="AlphaFoldDB" id="A0A327MDN1"/>
<organism evidence="5 6">
    <name type="scientific">Roseicella frigidaeris</name>
    <dbReference type="NCBI Taxonomy" id="2230885"/>
    <lineage>
        <taxon>Bacteria</taxon>
        <taxon>Pseudomonadati</taxon>
        <taxon>Pseudomonadota</taxon>
        <taxon>Alphaproteobacteria</taxon>
        <taxon>Acetobacterales</taxon>
        <taxon>Roseomonadaceae</taxon>
        <taxon>Roseicella</taxon>
    </lineage>
</organism>
<dbReference type="InterPro" id="IPR005770">
    <property type="entry name" value="PhnD"/>
</dbReference>
<feature type="signal peptide" evidence="4">
    <location>
        <begin position="1"/>
        <end position="28"/>
    </location>
</feature>
<dbReference type="GO" id="GO:0043190">
    <property type="term" value="C:ATP-binding cassette (ABC) transporter complex"/>
    <property type="evidence" value="ECO:0007669"/>
    <property type="project" value="InterPro"/>
</dbReference>
<evidence type="ECO:0000256" key="2">
    <source>
        <dbReference type="ARBA" id="ARBA00022729"/>
    </source>
</evidence>
<proteinExistence type="inferred from homology"/>
<reference evidence="6" key="1">
    <citation type="submission" date="2018-06" db="EMBL/GenBank/DDBJ databases">
        <authorList>
            <person name="Khan S.A."/>
        </authorList>
    </citation>
    <scope>NUCLEOTIDE SEQUENCE [LARGE SCALE GENOMIC DNA]</scope>
    <source>
        <strain evidence="6">DB-1506</strain>
    </source>
</reference>
<comment type="similarity">
    <text evidence="1">Belongs to the phosphate/phosphite/phosphonate binding protein family.</text>
</comment>
<name>A0A327MDN1_9PROT</name>
<evidence type="ECO:0000313" key="5">
    <source>
        <dbReference type="EMBL" id="RAI60787.1"/>
    </source>
</evidence>
<keyword evidence="6" id="KW-1185">Reference proteome</keyword>
<protein>
    <submittedName>
        <fullName evidence="5">Phosphate/phosphite/phosphonate ABC transporter substrate-binding protein</fullName>
    </submittedName>
</protein>
<dbReference type="PANTHER" id="PTHR35841:SF1">
    <property type="entry name" value="PHOSPHONATES-BINDING PERIPLASMIC PROTEIN"/>
    <property type="match status" value="1"/>
</dbReference>
<dbReference type="OrthoDB" id="9802896at2"/>
<dbReference type="EMBL" id="QLIX01000001">
    <property type="protein sequence ID" value="RAI60787.1"/>
    <property type="molecule type" value="Genomic_DNA"/>
</dbReference>
<dbReference type="Proteomes" id="UP000249065">
    <property type="component" value="Unassembled WGS sequence"/>
</dbReference>
<evidence type="ECO:0000256" key="3">
    <source>
        <dbReference type="SAM" id="MobiDB-lite"/>
    </source>
</evidence>
<evidence type="ECO:0000313" key="6">
    <source>
        <dbReference type="Proteomes" id="UP000249065"/>
    </source>
</evidence>
<dbReference type="GO" id="GO:0055085">
    <property type="term" value="P:transmembrane transport"/>
    <property type="evidence" value="ECO:0007669"/>
    <property type="project" value="InterPro"/>
</dbReference>
<keyword evidence="2 4" id="KW-0732">Signal</keyword>
<gene>
    <name evidence="5" type="ORF">DOO78_01270</name>
</gene>
<dbReference type="Pfam" id="PF12974">
    <property type="entry name" value="Phosphonate-bd"/>
    <property type="match status" value="1"/>
</dbReference>
<feature type="region of interest" description="Disordered" evidence="3">
    <location>
        <begin position="27"/>
        <end position="56"/>
    </location>
</feature>
<feature type="chain" id="PRO_5016264736" evidence="4">
    <location>
        <begin position="29"/>
        <end position="343"/>
    </location>
</feature>
<dbReference type="NCBIfam" id="TIGR01098">
    <property type="entry name" value="3A0109s03R"/>
    <property type="match status" value="1"/>
</dbReference>
<dbReference type="CDD" id="cd01071">
    <property type="entry name" value="PBP2_PhnD_like"/>
    <property type="match status" value="1"/>
</dbReference>
<dbReference type="Gene3D" id="3.40.190.10">
    <property type="entry name" value="Periplasmic binding protein-like II"/>
    <property type="match status" value="2"/>
</dbReference>
<dbReference type="RefSeq" id="WP_111467899.1">
    <property type="nucleotide sequence ID" value="NZ_QLIX01000001.1"/>
</dbReference>
<dbReference type="SUPFAM" id="SSF53850">
    <property type="entry name" value="Periplasmic binding protein-like II"/>
    <property type="match status" value="1"/>
</dbReference>
<dbReference type="PANTHER" id="PTHR35841">
    <property type="entry name" value="PHOSPHONATES-BINDING PERIPLASMIC PROTEIN"/>
    <property type="match status" value="1"/>
</dbReference>
<comment type="caution">
    <text evidence="5">The sequence shown here is derived from an EMBL/GenBank/DDBJ whole genome shotgun (WGS) entry which is preliminary data.</text>
</comment>
<accession>A0A327MDN1</accession>
<evidence type="ECO:0000256" key="4">
    <source>
        <dbReference type="SAM" id="SignalP"/>
    </source>
</evidence>
<feature type="compositionally biased region" description="Low complexity" evidence="3">
    <location>
        <begin position="27"/>
        <end position="39"/>
    </location>
</feature>
<sequence length="343" mass="37397">MPTRRALVVPLAASLVAPLALTTSRALGQGQGQAQGQPPRARRSADPDIAFPAAGPRDWGAQMKQLRIGLLGGENEADRLGRFEDYRALLEATFKLPARLYPASDYAGVIQAFGAQQLDIANMSPAAYAAAWIETNGGVEPLLTTEEADGSISYVAVMLARADSGITSLADMRGKAMAWSDPNSASGYLIPRFALRRQGINPEQYFGRTGFAGGHEQAVIAVVQKQYDAAVTWASGQGEVNAGYTRGTLRAMVEKGLLDMHQMRVIWTSDPIINGPQTVRSVLPAGFKEDMRLFHLALPKAHPAIYRQIERGGGAGYREVTHQDYVFMIEMRRQEAAERRRRN</sequence>
<evidence type="ECO:0000256" key="1">
    <source>
        <dbReference type="ARBA" id="ARBA00007162"/>
    </source>
</evidence>